<dbReference type="InterPro" id="IPR003593">
    <property type="entry name" value="AAA+_ATPase"/>
</dbReference>
<dbReference type="GO" id="GO:0005886">
    <property type="term" value="C:plasma membrane"/>
    <property type="evidence" value="ECO:0007669"/>
    <property type="project" value="UniProtKB-SubCell"/>
</dbReference>
<dbReference type="GO" id="GO:0016887">
    <property type="term" value="F:ATP hydrolysis activity"/>
    <property type="evidence" value="ECO:0007669"/>
    <property type="project" value="InterPro"/>
</dbReference>
<keyword evidence="6 12" id="KW-0067">ATP-binding</keyword>
<dbReference type="SMART" id="SM00382">
    <property type="entry name" value="AAA"/>
    <property type="match status" value="1"/>
</dbReference>
<dbReference type="Gene3D" id="3.40.50.300">
    <property type="entry name" value="P-loop containing nucleotide triphosphate hydrolases"/>
    <property type="match status" value="1"/>
</dbReference>
<dbReference type="SUPFAM" id="SSF52540">
    <property type="entry name" value="P-loop containing nucleoside triphosphate hydrolases"/>
    <property type="match status" value="1"/>
</dbReference>
<keyword evidence="8" id="KW-0406">Ion transport</keyword>
<dbReference type="InterPro" id="IPR051535">
    <property type="entry name" value="Siderophore_ABC-ATPase"/>
</dbReference>
<dbReference type="FunFam" id="3.40.50.300:FF:000134">
    <property type="entry name" value="Iron-enterobactin ABC transporter ATP-binding protein"/>
    <property type="match status" value="1"/>
</dbReference>
<evidence type="ECO:0000256" key="5">
    <source>
        <dbReference type="ARBA" id="ARBA00022741"/>
    </source>
</evidence>
<dbReference type="PROSITE" id="PS50893">
    <property type="entry name" value="ABC_TRANSPORTER_2"/>
    <property type="match status" value="1"/>
</dbReference>
<dbReference type="PROSITE" id="PS00211">
    <property type="entry name" value="ABC_TRANSPORTER_1"/>
    <property type="match status" value="1"/>
</dbReference>
<keyword evidence="4" id="KW-0410">Iron transport</keyword>
<evidence type="ECO:0000256" key="3">
    <source>
        <dbReference type="ARBA" id="ARBA00022475"/>
    </source>
</evidence>
<reference evidence="12 13" key="1">
    <citation type="submission" date="2020-08" db="EMBL/GenBank/DDBJ databases">
        <title>Genomic Encyclopedia of Type Strains, Phase III (KMG-III): the genomes of soil and plant-associated and newly described type strains.</title>
        <authorList>
            <person name="Whitman W."/>
        </authorList>
    </citation>
    <scope>NUCLEOTIDE SEQUENCE [LARGE SCALE GENOMIC DNA]</scope>
    <source>
        <strain evidence="12 13">CECT 8356</strain>
    </source>
</reference>
<evidence type="ECO:0000259" key="11">
    <source>
        <dbReference type="PROSITE" id="PS50893"/>
    </source>
</evidence>
<comment type="subcellular location">
    <subcellularLocation>
        <location evidence="1">Cell membrane</location>
        <topology evidence="1">Peripheral membrane protein</topology>
    </subcellularLocation>
</comment>
<name>A0A7W5GFY0_9MICO</name>
<evidence type="ECO:0000256" key="7">
    <source>
        <dbReference type="ARBA" id="ARBA00023004"/>
    </source>
</evidence>
<keyword evidence="3" id="KW-1003">Cell membrane</keyword>
<organism evidence="12 13">
    <name type="scientific">Microbacterium proteolyticum</name>
    <dbReference type="NCBI Taxonomy" id="1572644"/>
    <lineage>
        <taxon>Bacteria</taxon>
        <taxon>Bacillati</taxon>
        <taxon>Actinomycetota</taxon>
        <taxon>Actinomycetes</taxon>
        <taxon>Micrococcales</taxon>
        <taxon>Microbacteriaceae</taxon>
        <taxon>Microbacterium</taxon>
    </lineage>
</organism>
<evidence type="ECO:0000256" key="1">
    <source>
        <dbReference type="ARBA" id="ARBA00004202"/>
    </source>
</evidence>
<evidence type="ECO:0000313" key="13">
    <source>
        <dbReference type="Proteomes" id="UP000543579"/>
    </source>
</evidence>
<sequence length="284" mass="30460">MTANRTLTAEGLTLAYGDRVIVDDLDIAFPAGRITAIVGANGCGKSTLLRALARLLPPKTGRVVLDGKALHERPSKEVARILGLLPQSPIAPEGIAVADLVGRGRHPHQRALARWSTRDYEVVAEALAATGISDLADRSIDELSGGQRQRVWIAMALAQETDILLLDEPTTFLDVAHQVEVLDLLTDLNRDRGTTTVMVLHDMNMAARYADHLIALREGHVVAAGDPTAVMTSELIRDVFGLDALVVPDPVSGTPLVLPRGRHHVSPRVPAPDTVQEPLDALPS</sequence>
<dbReference type="PANTHER" id="PTHR42771">
    <property type="entry name" value="IRON(3+)-HYDROXAMATE IMPORT ATP-BINDING PROTEIN FHUC"/>
    <property type="match status" value="1"/>
</dbReference>
<evidence type="ECO:0000256" key="2">
    <source>
        <dbReference type="ARBA" id="ARBA00022448"/>
    </source>
</evidence>
<proteinExistence type="predicted"/>
<feature type="region of interest" description="Disordered" evidence="10">
    <location>
        <begin position="261"/>
        <end position="284"/>
    </location>
</feature>
<dbReference type="GO" id="GO:0005524">
    <property type="term" value="F:ATP binding"/>
    <property type="evidence" value="ECO:0007669"/>
    <property type="project" value="UniProtKB-KW"/>
</dbReference>
<protein>
    <submittedName>
        <fullName evidence="12">Iron complex transport system ATP-binding protein</fullName>
    </submittedName>
</protein>
<dbReference type="GO" id="GO:0006826">
    <property type="term" value="P:iron ion transport"/>
    <property type="evidence" value="ECO:0007669"/>
    <property type="project" value="UniProtKB-KW"/>
</dbReference>
<keyword evidence="9" id="KW-0472">Membrane</keyword>
<evidence type="ECO:0000256" key="4">
    <source>
        <dbReference type="ARBA" id="ARBA00022496"/>
    </source>
</evidence>
<keyword evidence="7" id="KW-0408">Iron</keyword>
<evidence type="ECO:0000256" key="9">
    <source>
        <dbReference type="ARBA" id="ARBA00023136"/>
    </source>
</evidence>
<dbReference type="AlphaFoldDB" id="A0A7W5GFY0"/>
<comment type="caution">
    <text evidence="12">The sequence shown here is derived from an EMBL/GenBank/DDBJ whole genome shotgun (WGS) entry which is preliminary data.</text>
</comment>
<keyword evidence="5" id="KW-0547">Nucleotide-binding</keyword>
<evidence type="ECO:0000256" key="8">
    <source>
        <dbReference type="ARBA" id="ARBA00023065"/>
    </source>
</evidence>
<dbReference type="EMBL" id="JACHXY010000002">
    <property type="protein sequence ID" value="MBB3158018.1"/>
    <property type="molecule type" value="Genomic_DNA"/>
</dbReference>
<dbReference type="CDD" id="cd03214">
    <property type="entry name" value="ABC_Iron-Siderophores_B12_Hemin"/>
    <property type="match status" value="1"/>
</dbReference>
<dbReference type="PANTHER" id="PTHR42771:SF2">
    <property type="entry name" value="IRON(3+)-HYDROXAMATE IMPORT ATP-BINDING PROTEIN FHUC"/>
    <property type="match status" value="1"/>
</dbReference>
<dbReference type="Proteomes" id="UP000543579">
    <property type="component" value="Unassembled WGS sequence"/>
</dbReference>
<dbReference type="InterPro" id="IPR017871">
    <property type="entry name" value="ABC_transporter-like_CS"/>
</dbReference>
<dbReference type="InterPro" id="IPR003439">
    <property type="entry name" value="ABC_transporter-like_ATP-bd"/>
</dbReference>
<dbReference type="InterPro" id="IPR027417">
    <property type="entry name" value="P-loop_NTPase"/>
</dbReference>
<gene>
    <name evidence="12" type="ORF">FHS07_001714</name>
</gene>
<evidence type="ECO:0000256" key="10">
    <source>
        <dbReference type="SAM" id="MobiDB-lite"/>
    </source>
</evidence>
<accession>A0A7W5GFY0</accession>
<dbReference type="Pfam" id="PF00005">
    <property type="entry name" value="ABC_tran"/>
    <property type="match status" value="1"/>
</dbReference>
<keyword evidence="2" id="KW-0813">Transport</keyword>
<dbReference type="RefSeq" id="WP_183419495.1">
    <property type="nucleotide sequence ID" value="NZ_JACHXY010000002.1"/>
</dbReference>
<evidence type="ECO:0000313" key="12">
    <source>
        <dbReference type="EMBL" id="MBB3158018.1"/>
    </source>
</evidence>
<feature type="domain" description="ABC transporter" evidence="11">
    <location>
        <begin position="7"/>
        <end position="243"/>
    </location>
</feature>
<evidence type="ECO:0000256" key="6">
    <source>
        <dbReference type="ARBA" id="ARBA00022840"/>
    </source>
</evidence>